<protein>
    <submittedName>
        <fullName evidence="2">Uncharacterized protein</fullName>
    </submittedName>
</protein>
<keyword evidence="3" id="KW-1185">Reference proteome</keyword>
<proteinExistence type="predicted"/>
<feature type="non-terminal residue" evidence="2">
    <location>
        <position position="106"/>
    </location>
</feature>
<name>A0A812WNV6_9DINO</name>
<comment type="caution">
    <text evidence="2">The sequence shown here is derived from an EMBL/GenBank/DDBJ whole genome shotgun (WGS) entry which is preliminary data.</text>
</comment>
<gene>
    <name evidence="2" type="ORF">SNEC2469_LOCUS20049</name>
</gene>
<feature type="region of interest" description="Disordered" evidence="1">
    <location>
        <begin position="1"/>
        <end position="45"/>
    </location>
</feature>
<dbReference type="AlphaFoldDB" id="A0A812WNV6"/>
<organism evidence="2 3">
    <name type="scientific">Symbiodinium necroappetens</name>
    <dbReference type="NCBI Taxonomy" id="1628268"/>
    <lineage>
        <taxon>Eukaryota</taxon>
        <taxon>Sar</taxon>
        <taxon>Alveolata</taxon>
        <taxon>Dinophyceae</taxon>
        <taxon>Suessiales</taxon>
        <taxon>Symbiodiniaceae</taxon>
        <taxon>Symbiodinium</taxon>
    </lineage>
</organism>
<dbReference type="Proteomes" id="UP000601435">
    <property type="component" value="Unassembled WGS sequence"/>
</dbReference>
<sequence>MELMIRDSSTLRALAPRLEPGQASGKPDVRTSASSPGGSAASFKGGALAASCGTLRALTRSRPLRRPGRAERGVVRRAQGSALLPELPRPSETAVVWFRSGDLRVE</sequence>
<dbReference type="EMBL" id="CAJNJA010034642">
    <property type="protein sequence ID" value="CAE7695835.1"/>
    <property type="molecule type" value="Genomic_DNA"/>
</dbReference>
<evidence type="ECO:0000256" key="1">
    <source>
        <dbReference type="SAM" id="MobiDB-lite"/>
    </source>
</evidence>
<accession>A0A812WNV6</accession>
<evidence type="ECO:0000313" key="2">
    <source>
        <dbReference type="EMBL" id="CAE7695835.1"/>
    </source>
</evidence>
<evidence type="ECO:0000313" key="3">
    <source>
        <dbReference type="Proteomes" id="UP000601435"/>
    </source>
</evidence>
<feature type="compositionally biased region" description="Low complexity" evidence="1">
    <location>
        <begin position="32"/>
        <end position="45"/>
    </location>
</feature>
<reference evidence="2" key="1">
    <citation type="submission" date="2021-02" db="EMBL/GenBank/DDBJ databases">
        <authorList>
            <person name="Dougan E. K."/>
            <person name="Rhodes N."/>
            <person name="Thang M."/>
            <person name="Chan C."/>
        </authorList>
    </citation>
    <scope>NUCLEOTIDE SEQUENCE</scope>
</reference>